<comment type="caution">
    <text evidence="1">The sequence shown here is derived from an EMBL/GenBank/DDBJ whole genome shotgun (WGS) entry which is preliminary data.</text>
</comment>
<name>A0ABW4VUN3_9BACI</name>
<sequence length="256" mass="29613">MIVRERENEFIMIEQHNHALTSGDIMSHWKDSLFHGKANRKSVETAIYMHDYGWKEFDKQPFWNDQTQAPYTFSDFPTYPKIILYAHGINEVEKKDMYAALLCSEHYTRFLLNHTSVEAQSFVTEEKKRQKRILKSLGNIDKLLFRFHYGLLQLGDNLSLFLCLNEPGVAKEKEHHFFKHGIPLASSIEGVNQSTLGVEWIDNQTVSVHEFPFDQAFTVAFNQKKVSKASIKELGLINAYEEASSEKVTVQLVPEP</sequence>
<gene>
    <name evidence="1" type="ORF">ACFSJF_03140</name>
</gene>
<evidence type="ECO:0000313" key="2">
    <source>
        <dbReference type="Proteomes" id="UP001597383"/>
    </source>
</evidence>
<accession>A0ABW4VUN3</accession>
<dbReference type="InterPro" id="IPR024992">
    <property type="entry name" value="DUF3891"/>
</dbReference>
<dbReference type="Pfam" id="PF13030">
    <property type="entry name" value="DUF3891"/>
    <property type="match status" value="1"/>
</dbReference>
<reference evidence="2" key="1">
    <citation type="journal article" date="2019" name="Int. J. Syst. Evol. Microbiol.">
        <title>The Global Catalogue of Microorganisms (GCM) 10K type strain sequencing project: providing services to taxonomists for standard genome sequencing and annotation.</title>
        <authorList>
            <consortium name="The Broad Institute Genomics Platform"/>
            <consortium name="The Broad Institute Genome Sequencing Center for Infectious Disease"/>
            <person name="Wu L."/>
            <person name="Ma J."/>
        </authorList>
    </citation>
    <scope>NUCLEOTIDE SEQUENCE [LARGE SCALE GENOMIC DNA]</scope>
    <source>
        <strain evidence="2">R28</strain>
    </source>
</reference>
<dbReference type="EMBL" id="JBHUHQ010000006">
    <property type="protein sequence ID" value="MFD2043278.1"/>
    <property type="molecule type" value="Genomic_DNA"/>
</dbReference>
<organism evidence="1 2">
    <name type="scientific">Ornithinibacillus salinisoli</name>
    <dbReference type="NCBI Taxonomy" id="1848459"/>
    <lineage>
        <taxon>Bacteria</taxon>
        <taxon>Bacillati</taxon>
        <taxon>Bacillota</taxon>
        <taxon>Bacilli</taxon>
        <taxon>Bacillales</taxon>
        <taxon>Bacillaceae</taxon>
        <taxon>Ornithinibacillus</taxon>
    </lineage>
</organism>
<dbReference type="RefSeq" id="WP_377555006.1">
    <property type="nucleotide sequence ID" value="NZ_JBHUHQ010000006.1"/>
</dbReference>
<evidence type="ECO:0000313" key="1">
    <source>
        <dbReference type="EMBL" id="MFD2043278.1"/>
    </source>
</evidence>
<proteinExistence type="predicted"/>
<keyword evidence="2" id="KW-1185">Reference proteome</keyword>
<protein>
    <submittedName>
        <fullName evidence="1">DUF3891 family protein</fullName>
    </submittedName>
</protein>
<dbReference type="Proteomes" id="UP001597383">
    <property type="component" value="Unassembled WGS sequence"/>
</dbReference>